<dbReference type="STRING" id="7897.ENSLACP00000022605"/>
<sequence>KVTYFCKLLVSFSLFGYRCYPVYLGGTSVPLGVGTNNSKRACDQLRCTACDFRVATFDEYEWDKSCDYLFFRNNMPNFNKLKGKMNRRIGTRAYACQCNWRSIKELTALGTNQELRWVCGKHTE</sequence>
<dbReference type="OMA" id="DNTWICT"/>
<dbReference type="Proteomes" id="UP000008672">
    <property type="component" value="Unassembled WGS sequence"/>
</dbReference>
<keyword evidence="3" id="KW-0963">Cytoplasm</keyword>
<dbReference type="eggNOG" id="ENOG502S1KM">
    <property type="taxonomic scope" value="Eukaryota"/>
</dbReference>
<name>M3XIP9_LATCH</name>
<dbReference type="Pfam" id="PF14996">
    <property type="entry name" value="RMP"/>
    <property type="match status" value="1"/>
</dbReference>
<evidence type="ECO:0000256" key="3">
    <source>
        <dbReference type="ARBA" id="ARBA00022490"/>
    </source>
</evidence>
<evidence type="ECO:0000256" key="5">
    <source>
        <dbReference type="ARBA" id="ARBA00026215"/>
    </source>
</evidence>
<proteinExistence type="predicted"/>
<keyword evidence="7" id="KW-1185">Reference proteome</keyword>
<dbReference type="FunCoup" id="M3XIP9">
    <property type="interactions" value="346"/>
</dbReference>
<gene>
    <name evidence="6" type="primary">CFAP418</name>
</gene>
<organism evidence="6 7">
    <name type="scientific">Latimeria chalumnae</name>
    <name type="common">Coelacanth</name>
    <dbReference type="NCBI Taxonomy" id="7897"/>
    <lineage>
        <taxon>Eukaryota</taxon>
        <taxon>Metazoa</taxon>
        <taxon>Chordata</taxon>
        <taxon>Craniata</taxon>
        <taxon>Vertebrata</taxon>
        <taxon>Euteleostomi</taxon>
        <taxon>Coelacanthiformes</taxon>
        <taxon>Coelacanthidae</taxon>
        <taxon>Latimeria</taxon>
    </lineage>
</organism>
<evidence type="ECO:0000313" key="7">
    <source>
        <dbReference type="Proteomes" id="UP000008672"/>
    </source>
</evidence>
<dbReference type="GO" id="GO:0001917">
    <property type="term" value="C:photoreceptor inner segment"/>
    <property type="evidence" value="ECO:0007669"/>
    <property type="project" value="UniProtKB-SubCell"/>
</dbReference>
<reference evidence="6" key="3">
    <citation type="submission" date="2025-09" db="UniProtKB">
        <authorList>
            <consortium name="Ensembl"/>
        </authorList>
    </citation>
    <scope>IDENTIFICATION</scope>
</reference>
<dbReference type="AlphaFoldDB" id="M3XIP9"/>
<dbReference type="PANTHER" id="PTHR33958">
    <property type="entry name" value="PROTEIN C8ORF37"/>
    <property type="match status" value="1"/>
</dbReference>
<evidence type="ECO:0000256" key="4">
    <source>
        <dbReference type="ARBA" id="ARBA00024819"/>
    </source>
</evidence>
<reference evidence="6" key="2">
    <citation type="submission" date="2025-08" db="UniProtKB">
        <authorList>
            <consortium name="Ensembl"/>
        </authorList>
    </citation>
    <scope>IDENTIFICATION</scope>
</reference>
<dbReference type="GeneTree" id="ENSGT00390000006173"/>
<dbReference type="Ensembl" id="ENSLACT00000026271.1">
    <property type="protein sequence ID" value="ENSLACP00000022605.1"/>
    <property type="gene ID" value="ENSLACG00000022662.1"/>
</dbReference>
<accession>M3XIP9</accession>
<reference evidence="7" key="1">
    <citation type="submission" date="2011-08" db="EMBL/GenBank/DDBJ databases">
        <title>The draft genome of Latimeria chalumnae.</title>
        <authorList>
            <person name="Di Palma F."/>
            <person name="Alfoldi J."/>
            <person name="Johnson J."/>
            <person name="Berlin A."/>
            <person name="Gnerre S."/>
            <person name="Jaffe D."/>
            <person name="MacCallum I."/>
            <person name="Young S."/>
            <person name="Walker B.J."/>
            <person name="Lander E."/>
            <person name="Lindblad-Toh K."/>
        </authorList>
    </citation>
    <scope>NUCLEOTIDE SEQUENCE [LARGE SCALE GENOMIC DNA]</scope>
    <source>
        <strain evidence="7">Wild caught</strain>
    </source>
</reference>
<comment type="subcellular location">
    <subcellularLocation>
        <location evidence="2">Cytoplasm</location>
    </subcellularLocation>
    <subcellularLocation>
        <location evidence="1">Photoreceptor inner segment</location>
    </subcellularLocation>
</comment>
<evidence type="ECO:0000313" key="6">
    <source>
        <dbReference type="Ensembl" id="ENSLACP00000022605.1"/>
    </source>
</evidence>
<dbReference type="InterPro" id="IPR029239">
    <property type="entry name" value="CFAP418"/>
</dbReference>
<comment type="function">
    <text evidence="4">May be involved in photoreceptor outer segment disk morphogenesis.</text>
</comment>
<dbReference type="EMBL" id="AFYH01199867">
    <property type="status" value="NOT_ANNOTATED_CDS"/>
    <property type="molecule type" value="Genomic_DNA"/>
</dbReference>
<dbReference type="HOGENOM" id="CLU_092833_2_0_1"/>
<dbReference type="InParanoid" id="M3XIP9"/>
<dbReference type="GO" id="GO:0005829">
    <property type="term" value="C:cytosol"/>
    <property type="evidence" value="ECO:0007669"/>
    <property type="project" value="TreeGrafter"/>
</dbReference>
<evidence type="ECO:0000256" key="2">
    <source>
        <dbReference type="ARBA" id="ARBA00004496"/>
    </source>
</evidence>
<dbReference type="PANTHER" id="PTHR33958:SF1">
    <property type="entry name" value="CILIA- AND FLAGELLA-ASSOCIATED PROTEIN 418"/>
    <property type="match status" value="1"/>
</dbReference>
<protein>
    <recommendedName>
        <fullName evidence="5">Cilia- and flagella-associated protein 418</fullName>
    </recommendedName>
</protein>
<evidence type="ECO:0000256" key="1">
    <source>
        <dbReference type="ARBA" id="ARBA00004437"/>
    </source>
</evidence>